<evidence type="ECO:0000313" key="2">
    <source>
        <dbReference type="RefSeq" id="XP_009759050.1"/>
    </source>
</evidence>
<keyword evidence="1" id="KW-1185">Reference proteome</keyword>
<organism evidence="1 2">
    <name type="scientific">Nicotiana sylvestris</name>
    <name type="common">Wood tobacco</name>
    <name type="synonym">South American tobacco</name>
    <dbReference type="NCBI Taxonomy" id="4096"/>
    <lineage>
        <taxon>Eukaryota</taxon>
        <taxon>Viridiplantae</taxon>
        <taxon>Streptophyta</taxon>
        <taxon>Embryophyta</taxon>
        <taxon>Tracheophyta</taxon>
        <taxon>Spermatophyta</taxon>
        <taxon>Magnoliopsida</taxon>
        <taxon>eudicotyledons</taxon>
        <taxon>Gunneridae</taxon>
        <taxon>Pentapetalae</taxon>
        <taxon>asterids</taxon>
        <taxon>lamiids</taxon>
        <taxon>Solanales</taxon>
        <taxon>Solanaceae</taxon>
        <taxon>Nicotianoideae</taxon>
        <taxon>Nicotianeae</taxon>
        <taxon>Nicotiana</taxon>
    </lineage>
</organism>
<dbReference type="Proteomes" id="UP000189701">
    <property type="component" value="Unplaced"/>
</dbReference>
<reference evidence="1" key="1">
    <citation type="journal article" date="2013" name="Genome Biol.">
        <title>Reference genomes and transcriptomes of Nicotiana sylvestris and Nicotiana tomentosiformis.</title>
        <authorList>
            <person name="Sierro N."/>
            <person name="Battey J.N."/>
            <person name="Ouadi S."/>
            <person name="Bovet L."/>
            <person name="Goepfert S."/>
            <person name="Bakaher N."/>
            <person name="Peitsch M.C."/>
            <person name="Ivanov N.V."/>
        </authorList>
    </citation>
    <scope>NUCLEOTIDE SEQUENCE [LARGE SCALE GENOMIC DNA]</scope>
</reference>
<proteinExistence type="predicted"/>
<name>A0A1U7VB46_NICSY</name>
<gene>
    <name evidence="2" type="primary">LOC104211658</name>
</gene>
<accession>A0A1U7VB46</accession>
<dbReference type="AlphaFoldDB" id="A0A1U7VB46"/>
<protein>
    <submittedName>
        <fullName evidence="2">Uncharacterized protein LOC104211658</fullName>
    </submittedName>
</protein>
<reference evidence="2" key="2">
    <citation type="submission" date="2025-08" db="UniProtKB">
        <authorList>
            <consortium name="RefSeq"/>
        </authorList>
    </citation>
    <scope>IDENTIFICATION</scope>
    <source>
        <tissue evidence="2">Leaf</tissue>
    </source>
</reference>
<sequence>MCFKILEDIYIRIFKMKHLSHAKNDPIRVINVRSSMDDQKLKSLVEESVQAASNSFAKDIADIRSMLMEVMGRTATPTVINSDPTMEVTPATIHRHRPEIGRFCGENPEAWIFQVERYFAFYKTS</sequence>
<evidence type="ECO:0000313" key="1">
    <source>
        <dbReference type="Proteomes" id="UP000189701"/>
    </source>
</evidence>
<dbReference type="RefSeq" id="XP_009759050.1">
    <property type="nucleotide sequence ID" value="XM_009760748.1"/>
</dbReference>